<evidence type="ECO:0000256" key="8">
    <source>
        <dbReference type="ARBA" id="ARBA00023069"/>
    </source>
</evidence>
<evidence type="ECO:0000256" key="6">
    <source>
        <dbReference type="ARBA" id="ARBA00022801"/>
    </source>
</evidence>
<evidence type="ECO:0000256" key="4">
    <source>
        <dbReference type="ARBA" id="ARBA00022490"/>
    </source>
</evidence>
<evidence type="ECO:0000256" key="10">
    <source>
        <dbReference type="PROSITE-ProRule" id="PRU01240"/>
    </source>
</evidence>
<evidence type="ECO:0000256" key="3">
    <source>
        <dbReference type="ARBA" id="ARBA00011073"/>
    </source>
</evidence>
<keyword evidence="12" id="KW-0732">Signal</keyword>
<feature type="compositionally biased region" description="Basic and acidic residues" evidence="11">
    <location>
        <begin position="1177"/>
        <end position="1186"/>
    </location>
</feature>
<evidence type="ECO:0000313" key="15">
    <source>
        <dbReference type="Proteomes" id="UP000319771"/>
    </source>
</evidence>
<dbReference type="InterPro" id="IPR015500">
    <property type="entry name" value="Peptidase_S8_subtilisin-rel"/>
</dbReference>
<dbReference type="NCBIfam" id="NF012200">
    <property type="entry name" value="choice_anch_D"/>
    <property type="match status" value="4"/>
</dbReference>
<accession>A0A538U5X6</accession>
<feature type="active site" description="Charge relay system" evidence="10">
    <location>
        <position position="154"/>
    </location>
</feature>
<dbReference type="Pfam" id="PF22148">
    <property type="entry name" value="Fervidolysin_NPro-like"/>
    <property type="match status" value="1"/>
</dbReference>
<dbReference type="GO" id="GO:0005737">
    <property type="term" value="C:cytoplasm"/>
    <property type="evidence" value="ECO:0007669"/>
    <property type="project" value="UniProtKB-SubCell"/>
</dbReference>
<dbReference type="InterPro" id="IPR000209">
    <property type="entry name" value="Peptidase_S8/S53_dom"/>
</dbReference>
<dbReference type="InterPro" id="IPR036116">
    <property type="entry name" value="FN3_sf"/>
</dbReference>
<dbReference type="GO" id="GO:0006508">
    <property type="term" value="P:proteolysis"/>
    <property type="evidence" value="ECO:0007669"/>
    <property type="project" value="UniProtKB-KW"/>
</dbReference>
<gene>
    <name evidence="14" type="ORF">E6K81_10970</name>
</gene>
<evidence type="ECO:0000256" key="12">
    <source>
        <dbReference type="SAM" id="SignalP"/>
    </source>
</evidence>
<feature type="domain" description="Fibronectin type-III" evidence="13">
    <location>
        <begin position="433"/>
        <end position="539"/>
    </location>
</feature>
<comment type="caution">
    <text evidence="14">The sequence shown here is derived from an EMBL/GenBank/DDBJ whole genome shotgun (WGS) entry which is preliminary data.</text>
</comment>
<dbReference type="SUPFAM" id="SSF49265">
    <property type="entry name" value="Fibronectin type III"/>
    <property type="match status" value="1"/>
</dbReference>
<dbReference type="GO" id="GO:0004252">
    <property type="term" value="F:serine-type endopeptidase activity"/>
    <property type="evidence" value="ECO:0007669"/>
    <property type="project" value="UniProtKB-UniRule"/>
</dbReference>
<reference evidence="14 15" key="1">
    <citation type="journal article" date="2019" name="Nat. Microbiol.">
        <title>Mediterranean grassland soil C-N compound turnover is dependent on rainfall and depth, and is mediated by genomically divergent microorganisms.</title>
        <authorList>
            <person name="Diamond S."/>
            <person name="Andeer P.F."/>
            <person name="Li Z."/>
            <person name="Crits-Christoph A."/>
            <person name="Burstein D."/>
            <person name="Anantharaman K."/>
            <person name="Lane K.R."/>
            <person name="Thomas B.C."/>
            <person name="Pan C."/>
            <person name="Northen T.R."/>
            <person name="Banfield J.F."/>
        </authorList>
    </citation>
    <scope>NUCLEOTIDE SEQUENCE [LARGE SCALE GENOMIC DNA]</scope>
    <source>
        <strain evidence="14">WS_11</strain>
    </source>
</reference>
<dbReference type="PROSITE" id="PS00138">
    <property type="entry name" value="SUBTILASE_SER"/>
    <property type="match status" value="1"/>
</dbReference>
<evidence type="ECO:0000259" key="13">
    <source>
        <dbReference type="PROSITE" id="PS50853"/>
    </source>
</evidence>
<proteinExistence type="inferred from homology"/>
<dbReference type="InterPro" id="IPR022398">
    <property type="entry name" value="Peptidase_S8_His-AS"/>
</dbReference>
<dbReference type="EMBL" id="VBPB01000185">
    <property type="protein sequence ID" value="TMQ71099.1"/>
    <property type="molecule type" value="Genomic_DNA"/>
</dbReference>
<dbReference type="CDD" id="cd07473">
    <property type="entry name" value="Peptidases_S8_Subtilisin_like"/>
    <property type="match status" value="1"/>
</dbReference>
<dbReference type="CDD" id="cd00063">
    <property type="entry name" value="FN3"/>
    <property type="match status" value="1"/>
</dbReference>
<feature type="active site" description="Charge relay system" evidence="10">
    <location>
        <position position="209"/>
    </location>
</feature>
<evidence type="ECO:0000256" key="1">
    <source>
        <dbReference type="ARBA" id="ARBA00004138"/>
    </source>
</evidence>
<dbReference type="PROSITE" id="PS00137">
    <property type="entry name" value="SUBTILASE_HIS"/>
    <property type="match status" value="1"/>
</dbReference>
<comment type="similarity">
    <text evidence="3 10">Belongs to the peptidase S8 family.</text>
</comment>
<keyword evidence="9" id="KW-0966">Cell projection</keyword>
<dbReference type="SUPFAM" id="SSF52743">
    <property type="entry name" value="Subtilisin-like"/>
    <property type="match status" value="1"/>
</dbReference>
<evidence type="ECO:0000256" key="9">
    <source>
        <dbReference type="ARBA" id="ARBA00023273"/>
    </source>
</evidence>
<dbReference type="PRINTS" id="PR00723">
    <property type="entry name" value="SUBTILISIN"/>
</dbReference>
<feature type="region of interest" description="Disordered" evidence="11">
    <location>
        <begin position="1157"/>
        <end position="1194"/>
    </location>
</feature>
<dbReference type="Gene3D" id="2.60.40.10">
    <property type="entry name" value="Immunoglobulins"/>
    <property type="match status" value="7"/>
</dbReference>
<keyword evidence="8" id="KW-0969">Cilium</keyword>
<dbReference type="SUPFAM" id="SSF52317">
    <property type="entry name" value="Class I glutamine amidotransferase-like"/>
    <property type="match status" value="2"/>
</dbReference>
<dbReference type="Gene3D" id="3.40.50.200">
    <property type="entry name" value="Peptidase S8/S53 domain"/>
    <property type="match status" value="1"/>
</dbReference>
<dbReference type="SMART" id="SM00060">
    <property type="entry name" value="FN3"/>
    <property type="match status" value="1"/>
</dbReference>
<dbReference type="InterPro" id="IPR003961">
    <property type="entry name" value="FN3_dom"/>
</dbReference>
<dbReference type="Proteomes" id="UP000319771">
    <property type="component" value="Unassembled WGS sequence"/>
</dbReference>
<dbReference type="InterPro" id="IPR050131">
    <property type="entry name" value="Peptidase_S8_subtilisin-like"/>
</dbReference>
<evidence type="ECO:0000256" key="7">
    <source>
        <dbReference type="ARBA" id="ARBA00022825"/>
    </source>
</evidence>
<dbReference type="Gene3D" id="3.40.50.880">
    <property type="match status" value="1"/>
</dbReference>
<dbReference type="InterPro" id="IPR054399">
    <property type="entry name" value="Fervidolysin-like_N_prodom"/>
</dbReference>
<evidence type="ECO:0000256" key="11">
    <source>
        <dbReference type="SAM" id="MobiDB-lite"/>
    </source>
</evidence>
<dbReference type="InterPro" id="IPR053879">
    <property type="entry name" value="HYDIN_VesB_CFA65-like_Ig"/>
</dbReference>
<comment type="subcellular location">
    <subcellularLocation>
        <location evidence="1">Cell projection</location>
        <location evidence="1">Cilium</location>
    </subcellularLocation>
    <subcellularLocation>
        <location evidence="2">Cytoplasm</location>
    </subcellularLocation>
</comment>
<protein>
    <submittedName>
        <fullName evidence="14">Choice-of-anchor D domain-containing protein</fullName>
    </submittedName>
</protein>
<keyword evidence="5 10" id="KW-0645">Protease</keyword>
<evidence type="ECO:0000313" key="14">
    <source>
        <dbReference type="EMBL" id="TMQ71099.1"/>
    </source>
</evidence>
<evidence type="ECO:0000256" key="2">
    <source>
        <dbReference type="ARBA" id="ARBA00004496"/>
    </source>
</evidence>
<evidence type="ECO:0000256" key="5">
    <source>
        <dbReference type="ARBA" id="ARBA00022670"/>
    </source>
</evidence>
<dbReference type="InterPro" id="IPR013783">
    <property type="entry name" value="Ig-like_fold"/>
</dbReference>
<keyword evidence="6 10" id="KW-0378">Hydrolase</keyword>
<keyword evidence="4" id="KW-0963">Cytoplasm</keyword>
<feature type="compositionally biased region" description="Low complexity" evidence="11">
    <location>
        <begin position="1158"/>
        <end position="1167"/>
    </location>
</feature>
<dbReference type="InterPro" id="IPR023828">
    <property type="entry name" value="Peptidase_S8_Ser-AS"/>
</dbReference>
<dbReference type="PROSITE" id="PS50853">
    <property type="entry name" value="FN3"/>
    <property type="match status" value="1"/>
</dbReference>
<feature type="chain" id="PRO_5022003151" evidence="12">
    <location>
        <begin position="25"/>
        <end position="2680"/>
    </location>
</feature>
<dbReference type="InterPro" id="IPR029062">
    <property type="entry name" value="Class_I_gatase-like"/>
</dbReference>
<name>A0A538U5X6_UNCEI</name>
<dbReference type="PROSITE" id="PS51892">
    <property type="entry name" value="SUBTILASE"/>
    <property type="match status" value="1"/>
</dbReference>
<sequence>MNKGRLWCAGVVLVLGVFCAIPLAAQGTGGYPARPGEVIIKFKHGVAAHDRDAILADLGTTQDTPLPRGAGEHVRMTKFTVDQAIARYRSHPKVQFIEPNYLYRTVTAPNDPGFPRLWGLENTGQTGGLPGADIDAPLAWSVFTGSDVLVAITDTGIDWTHPDLAANVFVNPGEVPGNGIDDDRNGYIDDVRGWDFVHNDNDPMDDHYHGTHVSGTVGAIGNNGIGVAGVNWHVRLLALKFLDAGGSGTTADAVSAVTYAVRMGAKVISASWGGGGPSEALRLAIASADSAGVLFVAAAGNAGQDNDRFPNYPSNYDLPNIVAVAATDHFDRLASWSNHGATTVDLAAPGVDIYSTMPGGYGYLSGTSMATPHVTGALALIIGRFPGISGADAKALLLGGVDVLPSLAGQVATGGRLNAWTPIREPDTTPPGTIADLRAVEPNGTRVTLRWTATGDDGAAGTASRYEVRYSTAPIDDGNFGSAQRAARPPGPAAAGGAEEMRVTGLAFLTHYYFAVKAFDEFGNPSPLSNSAAATTLGPPDIAVTPGALHADLLTGQTTTQVLTVTNTGQAELNLEVAIEALGAQATRARPRTVRSFAIPVARAAAPDADAQAYPASTTPYADGRNATRAPFRPDGFRPTNIQSGSLRVLLLHSGDVSEIRGLLATYPDIAQVDEYDARGGTPTLAQLLTYDTVIVGASWPFSDPAGLGNVLADYVDSGGGVVLTLASFINGWALGGRFLTGGYSPFPLGSGPVASSSLGSFDASHPIMAGVTAATGDLLGDVTLASGSELVASWASGEPMVATRGPRVAAVNIFVSATGYWTGDIPLVLHNAAFWAAGAGSWLSAAPDTAVVPAGGQVGIVVTFDATGLDGGDYDNQLIISSDDPDEATVAVPARLHVTGESAVGYQTDGARTVHRLPVTVPAAPGGAGSVELIAEGDYGDPPETATAIAEGQTLGSVGHVGSDCAAATGSFPVGATPLAALMADGVVEIEVQNSAEVNVFCPTNRHTVRLKYGRPGDRLDFGSLFVGARAELGLIVRNVGSAPLEMTSITSDRAEFTPGAATLTLAPRTSQGLTVAFRPGGAGTFEGTLRLASNDPDQPALAVRLTGTALLPPDIAATPAALAASLLTGEISRQTLTIANTGASDLTWQITLRGVAPGPTTATGPAPAPAPADGRGWREPRPQDYQDVSASQAPPGYVVSAIKASSTPGATALLIEDVMPWGTTANEAVLNANRIAFDEIPSRLLASTDLTRYRLVIVASDQPTSCYDNLVARAAQLEGFVTRGGVLEFHAAPGWAGGDPTRVTLPGGVHGQPYYSFTNRVLDPAHALMQGVPNPFRGNYASHAHFSGIPAGASEIAADESNTTDLIVYRFGSGMVVTGGQTFEYGYMAGEGPGLILRNMIPYAHALAPAWLSVSETAGHIPAGGHADIGVVFDATGQFGGDYRLDIVIASNDPDESEVTVPASLHVTGAPDVALSRSALDYGTLFVGLALAETLVVSNAGTDRLTVSGISASRAEYTTDAAGGFSLAPRESRAVVVTFRPVAAGPAPGTLTVHSDDPDEAEAPVALTGTGLPPPDIAVSPASLDRALVTGGQTTQALTIHNTGGSDLIFNATIATPIVAVRQRAAVMLAKGQADTRRGDPVATNHGGPDAFGYRWTDSDEAGGPTFDWVEISGVGTEVPFSGDDWNYGPVPIGFSFPYYGHGFTDLRVCSNGWISFTSFSAQYAHQPLPSLGAPENMLSAFWADLYTTPGSVFYHHDGTRLIVEYRGVTYLGGSSPFSFEILLYPGGRIVYQYLNMGGTQTFATVGFQNASQDDGQTIAFNAPYVHDQLAIEIASVPPWLSLSSSGGTVPAGGTLELEARFDAREMEGGDYHSNVVIASNDPDESEVTVPAHLHVTGAPDVVLSRDALDFGTLFVGRARAETLVVSNVGTDRLTVSSVTASPADYETDAAGGFSLAPRESRTVRVTFRPQTAGPKPGTLTVHSDDPDEASVPVGLSGTGVPPPDIAVSPPAIEASLFTGGTASRTVTVQNTGGSDLTFTLAATAPSPEPAAPGPAATTGPDVVRSTGDPVLGVTPAVDPYPGPLVLALPQVNAVVGSVLVIGDGGTQDDVAAVLSSAGMQVTQVVDDATWNGANPSPDAFGAVVLLDGVDFGDDMPPGGQHALMDFVSRGGGLILTEWIAWEVESGRYAQMRPLIPMTRTTGEVGTFTFDVAALHPVTQGVSASFSVASAMSPGFANTGTAVVRRSGDGSAAVVVAEVGRGRIVHFAAAGNYGGYRPFAVPDMQRLLVNAADWVSRVTWLSVTPDSGVVPAGASLGLEARFDAGGLPTGDYRSTFVISSNDPDESPVIVGAELHVTGAPDLALSRTAIDYGALFVGLARPETLVISNPGVLPLMVSGITSSRPDYTTDGAAGFTLAAGASRPVLVTFQPLAAGSAPATLTVHSDDPDEAESTVALTGTGVPPPDIALAPTAILEDLLVGGVSVRPLRVANDGDSPLTVRLAMRQTALSAGTTVAAAKAEGELRRAVPHLRGERDPGRIAAARRRGIPHGRQGERVAARGVRAVPGRHGGRDRGLVALRDPRQRHRPMGPNLAPLEQRVVELERLAAQLLRERRAPEPVDRPDGGRRRDAHLPALVRLRRLQRDPRVRARRRNRRGFDRWPGELAADRADRRVSLHAG</sequence>
<keyword evidence="7 10" id="KW-0720">Serine protease</keyword>
<organism evidence="14 15">
    <name type="scientific">Eiseniibacteriota bacterium</name>
    <dbReference type="NCBI Taxonomy" id="2212470"/>
    <lineage>
        <taxon>Bacteria</taxon>
        <taxon>Candidatus Eiseniibacteriota</taxon>
    </lineage>
</organism>
<feature type="signal peptide" evidence="12">
    <location>
        <begin position="1"/>
        <end position="24"/>
    </location>
</feature>
<dbReference type="Pfam" id="PF22544">
    <property type="entry name" value="HYDIN_VesB_CFA65-like_Ig"/>
    <property type="match status" value="4"/>
</dbReference>
<dbReference type="Pfam" id="PF00082">
    <property type="entry name" value="Peptidase_S8"/>
    <property type="match status" value="1"/>
</dbReference>
<dbReference type="InterPro" id="IPR034204">
    <property type="entry name" value="PfSUB1-like_cat_dom"/>
</dbReference>
<dbReference type="InterPro" id="IPR036852">
    <property type="entry name" value="Peptidase_S8/S53_dom_sf"/>
</dbReference>
<dbReference type="PANTHER" id="PTHR43806">
    <property type="entry name" value="PEPTIDASE S8"/>
    <property type="match status" value="1"/>
</dbReference>
<feature type="active site" description="Charge relay system" evidence="10">
    <location>
        <position position="368"/>
    </location>
</feature>
<dbReference type="PANTHER" id="PTHR43806:SF11">
    <property type="entry name" value="CEREVISIN-RELATED"/>
    <property type="match status" value="1"/>
</dbReference>